<keyword evidence="1" id="KW-0812">Transmembrane</keyword>
<sequence length="114" mass="12770">MLSRWFLVFGWFIVLFSMHAYCKFGPTEWETPGANPDFSEFDNAVAKDKAKFEKESSDMHKSHKDNADKIEKAAKTALILAIVLPIVGCLLLLLCCGVTIGLTVWCVCKKKKGK</sequence>
<dbReference type="Proteomes" id="UP000492821">
    <property type="component" value="Unassembled WGS sequence"/>
</dbReference>
<name>A0A7E4V9Y9_PANRE</name>
<dbReference type="WBParaSite" id="Pan_g1790.t1">
    <property type="protein sequence ID" value="Pan_g1790.t1"/>
    <property type="gene ID" value="Pan_g1790"/>
</dbReference>
<evidence type="ECO:0000313" key="4">
    <source>
        <dbReference type="WBParaSite" id="Pan_g1790.t1"/>
    </source>
</evidence>
<dbReference type="AlphaFoldDB" id="A0A7E4V9Y9"/>
<organism evidence="3 4">
    <name type="scientific">Panagrellus redivivus</name>
    <name type="common">Microworm</name>
    <dbReference type="NCBI Taxonomy" id="6233"/>
    <lineage>
        <taxon>Eukaryota</taxon>
        <taxon>Metazoa</taxon>
        <taxon>Ecdysozoa</taxon>
        <taxon>Nematoda</taxon>
        <taxon>Chromadorea</taxon>
        <taxon>Rhabditida</taxon>
        <taxon>Tylenchina</taxon>
        <taxon>Panagrolaimomorpha</taxon>
        <taxon>Panagrolaimoidea</taxon>
        <taxon>Panagrolaimidae</taxon>
        <taxon>Panagrellus</taxon>
    </lineage>
</organism>
<reference evidence="3" key="1">
    <citation type="journal article" date="2013" name="Genetics">
        <title>The draft genome and transcriptome of Panagrellus redivivus are shaped by the harsh demands of a free-living lifestyle.</title>
        <authorList>
            <person name="Srinivasan J."/>
            <person name="Dillman A.R."/>
            <person name="Macchietto M.G."/>
            <person name="Heikkinen L."/>
            <person name="Lakso M."/>
            <person name="Fracchia K.M."/>
            <person name="Antoshechkin I."/>
            <person name="Mortazavi A."/>
            <person name="Wong G."/>
            <person name="Sternberg P.W."/>
        </authorList>
    </citation>
    <scope>NUCLEOTIDE SEQUENCE [LARGE SCALE GENOMIC DNA]</scope>
    <source>
        <strain evidence="3">MT8872</strain>
    </source>
</reference>
<evidence type="ECO:0000256" key="1">
    <source>
        <dbReference type="SAM" id="Phobius"/>
    </source>
</evidence>
<keyword evidence="3" id="KW-1185">Reference proteome</keyword>
<feature type="transmembrane region" description="Helical" evidence="1">
    <location>
        <begin position="78"/>
        <end position="108"/>
    </location>
</feature>
<keyword evidence="2" id="KW-0732">Signal</keyword>
<evidence type="ECO:0000256" key="2">
    <source>
        <dbReference type="SAM" id="SignalP"/>
    </source>
</evidence>
<reference evidence="4" key="2">
    <citation type="submission" date="2020-10" db="UniProtKB">
        <authorList>
            <consortium name="WormBaseParasite"/>
        </authorList>
    </citation>
    <scope>IDENTIFICATION</scope>
</reference>
<keyword evidence="1" id="KW-1133">Transmembrane helix</keyword>
<accession>A0A7E4V9Y9</accession>
<evidence type="ECO:0000313" key="3">
    <source>
        <dbReference type="Proteomes" id="UP000492821"/>
    </source>
</evidence>
<protein>
    <submittedName>
        <fullName evidence="4">Uncharacterized protein</fullName>
    </submittedName>
</protein>
<feature type="chain" id="PRO_5028893920" evidence="2">
    <location>
        <begin position="23"/>
        <end position="114"/>
    </location>
</feature>
<feature type="signal peptide" evidence="2">
    <location>
        <begin position="1"/>
        <end position="22"/>
    </location>
</feature>
<proteinExistence type="predicted"/>
<keyword evidence="1" id="KW-0472">Membrane</keyword>